<evidence type="ECO:0000259" key="5">
    <source>
        <dbReference type="PROSITE" id="PS51007"/>
    </source>
</evidence>
<dbReference type="InterPro" id="IPR036909">
    <property type="entry name" value="Cyt_c-like_dom_sf"/>
</dbReference>
<reference evidence="6" key="2">
    <citation type="submission" date="2012-02" db="EMBL/GenBank/DDBJ databases">
        <authorList>
            <person name="Genoscope - CEA"/>
        </authorList>
    </citation>
    <scope>NUCLEOTIDE SEQUENCE</scope>
</reference>
<proteinExistence type="predicted"/>
<name>H6RGG9_9BACT</name>
<dbReference type="Pfam" id="PF13442">
    <property type="entry name" value="Cytochrome_CBB3"/>
    <property type="match status" value="1"/>
</dbReference>
<evidence type="ECO:0000256" key="4">
    <source>
        <dbReference type="PROSITE-ProRule" id="PRU00433"/>
    </source>
</evidence>
<dbReference type="GO" id="GO:0046872">
    <property type="term" value="F:metal ion binding"/>
    <property type="evidence" value="ECO:0007669"/>
    <property type="project" value="UniProtKB-KW"/>
</dbReference>
<dbReference type="GO" id="GO:0020037">
    <property type="term" value="F:heme binding"/>
    <property type="evidence" value="ECO:0007669"/>
    <property type="project" value="InterPro"/>
</dbReference>
<keyword evidence="2 4" id="KW-0479">Metal-binding</keyword>
<dbReference type="PROSITE" id="PS51007">
    <property type="entry name" value="CYTC"/>
    <property type="match status" value="1"/>
</dbReference>
<dbReference type="AlphaFoldDB" id="H6RGG9"/>
<dbReference type="SUPFAM" id="SSF46626">
    <property type="entry name" value="Cytochrome c"/>
    <property type="match status" value="1"/>
</dbReference>
<gene>
    <name evidence="6" type="ORF">VIS_S3CKB90015</name>
</gene>
<accession>H6RGG9</accession>
<evidence type="ECO:0000313" key="6">
    <source>
        <dbReference type="EMBL" id="CCG00130.1"/>
    </source>
</evidence>
<feature type="domain" description="Cytochrome c" evidence="5">
    <location>
        <begin position="17"/>
        <end position="93"/>
    </location>
</feature>
<evidence type="ECO:0000256" key="2">
    <source>
        <dbReference type="ARBA" id="ARBA00022723"/>
    </source>
</evidence>
<sequence length="93" mass="10254">MVVSCDNTTNRTEQKAQINLEGIAVMYKYKCAICHGENGVSVIKGAPNLVTTEYTMEERVAIIMNGKGTMPPQKDVLDMPTIRGLAMYIDSLK</sequence>
<evidence type="ECO:0000256" key="3">
    <source>
        <dbReference type="ARBA" id="ARBA00023004"/>
    </source>
</evidence>
<dbReference type="InterPro" id="IPR009056">
    <property type="entry name" value="Cyt_c-like_dom"/>
</dbReference>
<organism evidence="6">
    <name type="scientific">uncultured Flavobacteriia bacterium</name>
    <dbReference type="NCBI Taxonomy" id="212695"/>
    <lineage>
        <taxon>Bacteria</taxon>
        <taxon>Pseudomonadati</taxon>
        <taxon>Bacteroidota</taxon>
        <taxon>Flavobacteriia</taxon>
        <taxon>environmental samples</taxon>
    </lineage>
</organism>
<evidence type="ECO:0000256" key="1">
    <source>
        <dbReference type="ARBA" id="ARBA00022617"/>
    </source>
</evidence>
<keyword evidence="3 4" id="KW-0408">Iron</keyword>
<dbReference type="EMBL" id="FO117599">
    <property type="protein sequence ID" value="CCG00130.1"/>
    <property type="molecule type" value="Genomic_DNA"/>
</dbReference>
<dbReference type="GO" id="GO:0009055">
    <property type="term" value="F:electron transfer activity"/>
    <property type="evidence" value="ECO:0007669"/>
    <property type="project" value="InterPro"/>
</dbReference>
<reference evidence="6" key="1">
    <citation type="journal article" date="2012" name="Environ. Microbiol.">
        <title>Genomic content of uncultured Bacteroidetes from contrasting oceanic provinces in the North Atlantic Ocean.</title>
        <authorList>
            <person name="Gomez-Pereira P.R."/>
            <person name="Schuler M."/>
            <person name="Fuchs B.M."/>
            <person name="Bennke C."/>
            <person name="Teeling H."/>
            <person name="Waldmann J."/>
            <person name="Richter M."/>
            <person name="Barbe V."/>
            <person name="Bataille E."/>
            <person name="Glockner F.O."/>
            <person name="Amann R."/>
        </authorList>
    </citation>
    <scope>NUCLEOTIDE SEQUENCE</scope>
</reference>
<dbReference type="Gene3D" id="1.10.760.10">
    <property type="entry name" value="Cytochrome c-like domain"/>
    <property type="match status" value="1"/>
</dbReference>
<protein>
    <recommendedName>
        <fullName evidence="5">Cytochrome c domain-containing protein</fullName>
    </recommendedName>
</protein>
<keyword evidence="1 4" id="KW-0349">Heme</keyword>